<feature type="compositionally biased region" description="Low complexity" evidence="1">
    <location>
        <begin position="288"/>
        <end position="307"/>
    </location>
</feature>
<feature type="transmembrane region" description="Helical" evidence="2">
    <location>
        <begin position="23"/>
        <end position="47"/>
    </location>
</feature>
<name>A0A0B7AMH6_9EUPU</name>
<keyword evidence="2" id="KW-0812">Transmembrane</keyword>
<feature type="compositionally biased region" description="Polar residues" evidence="1">
    <location>
        <begin position="276"/>
        <end position="287"/>
    </location>
</feature>
<reference evidence="4" key="1">
    <citation type="submission" date="2014-12" db="EMBL/GenBank/DDBJ databases">
        <title>Insight into the proteome of Arion vulgaris.</title>
        <authorList>
            <person name="Aradska J."/>
            <person name="Bulat T."/>
            <person name="Smidak R."/>
            <person name="Sarate P."/>
            <person name="Gangsoo J."/>
            <person name="Sialana F."/>
            <person name="Bilban M."/>
            <person name="Lubec G."/>
        </authorList>
    </citation>
    <scope>NUCLEOTIDE SEQUENCE</scope>
    <source>
        <tissue evidence="4">Skin</tissue>
    </source>
</reference>
<proteinExistence type="predicted"/>
<evidence type="ECO:0000256" key="1">
    <source>
        <dbReference type="SAM" id="MobiDB-lite"/>
    </source>
</evidence>
<dbReference type="PANTHER" id="PTHR21119">
    <property type="entry name" value="C2 DOMAIN-CONTAINING PROTEIN"/>
    <property type="match status" value="1"/>
</dbReference>
<organism evidence="4">
    <name type="scientific">Arion vulgaris</name>
    <dbReference type="NCBI Taxonomy" id="1028688"/>
    <lineage>
        <taxon>Eukaryota</taxon>
        <taxon>Metazoa</taxon>
        <taxon>Spiralia</taxon>
        <taxon>Lophotrochozoa</taxon>
        <taxon>Mollusca</taxon>
        <taxon>Gastropoda</taxon>
        <taxon>Heterobranchia</taxon>
        <taxon>Euthyneura</taxon>
        <taxon>Panpulmonata</taxon>
        <taxon>Eupulmonata</taxon>
        <taxon>Stylommatophora</taxon>
        <taxon>Helicina</taxon>
        <taxon>Arionoidea</taxon>
        <taxon>Arionidae</taxon>
        <taxon>Arion</taxon>
    </lineage>
</organism>
<dbReference type="Pfam" id="PF18696">
    <property type="entry name" value="SMP_C2CD2L"/>
    <property type="match status" value="1"/>
</dbReference>
<dbReference type="PANTHER" id="PTHR21119:SF5">
    <property type="entry name" value="C2 DOMAIN-CONTAINING PROTEIN"/>
    <property type="match status" value="1"/>
</dbReference>
<sequence length="370" mass="41083">MAEAGRSWYTELDFDSYVLDLLLIGWCTLCFLIILAVNAIVSAFGPLQKQPQERIRGETEGKSLTGAVLPVETAKWFTDAISWCYLHYYHSPEFTVEWLKALNEQLVRLGGPVQAKFDRIQPGSLPPRVTHVSSEASPQDRFIIHAKLEARDLSFVVFASQQTHEGVKLTNVTANVLRLKGTLRVHSYREGADVKISFNFEGKPEIKVLVKPLNPYQDTNELVDLGVVEANVRNSIILAKTTFTVTHLLMPGNLNTVNHDFGDKGGGQDQSKDKNSPSSNAQPRDTQNQPKPASSPANSANQQQGQQKQKDTKEQQSTEHEVLKAASTLPNNMSPPVLSNFIQNESLQATDDLNNLYPLNNQQQPIALKA</sequence>
<dbReference type="InterPro" id="IPR039934">
    <property type="entry name" value="C2CD2/C2CD2L"/>
</dbReference>
<feature type="compositionally biased region" description="Basic and acidic residues" evidence="1">
    <location>
        <begin position="308"/>
        <end position="323"/>
    </location>
</feature>
<evidence type="ECO:0000313" key="4">
    <source>
        <dbReference type="EMBL" id="CEK81135.1"/>
    </source>
</evidence>
<keyword evidence="2" id="KW-1133">Transmembrane helix</keyword>
<evidence type="ECO:0000256" key="2">
    <source>
        <dbReference type="SAM" id="Phobius"/>
    </source>
</evidence>
<dbReference type="CDD" id="cd21664">
    <property type="entry name" value="SMP_C2CD2-like"/>
    <property type="match status" value="1"/>
</dbReference>
<dbReference type="AlphaFoldDB" id="A0A0B7AMH6"/>
<gene>
    <name evidence="4" type="primary">ORF124506</name>
</gene>
<feature type="region of interest" description="Disordered" evidence="1">
    <location>
        <begin position="259"/>
        <end position="337"/>
    </location>
</feature>
<dbReference type="EMBL" id="HACG01034270">
    <property type="protein sequence ID" value="CEK81135.1"/>
    <property type="molecule type" value="Transcribed_RNA"/>
</dbReference>
<evidence type="ECO:0000259" key="3">
    <source>
        <dbReference type="Pfam" id="PF18696"/>
    </source>
</evidence>
<keyword evidence="2" id="KW-0472">Membrane</keyword>
<protein>
    <recommendedName>
        <fullName evidence="3">Synaptotagmin-like mitochondrial and lipid-binding domain-containing protein</fullName>
    </recommendedName>
</protein>
<dbReference type="InterPro" id="IPR040885">
    <property type="entry name" value="SMP_C2CD2L"/>
</dbReference>
<feature type="domain" description="Synaptotagmin-like mitochondrial and lipid-binding" evidence="3">
    <location>
        <begin position="97"/>
        <end position="240"/>
    </location>
</feature>
<accession>A0A0B7AMH6</accession>